<organism evidence="1 2">
    <name type="scientific">Mucor plumbeus</name>
    <dbReference type="NCBI Taxonomy" id="97098"/>
    <lineage>
        <taxon>Eukaryota</taxon>
        <taxon>Fungi</taxon>
        <taxon>Fungi incertae sedis</taxon>
        <taxon>Mucoromycota</taxon>
        <taxon>Mucoromycotina</taxon>
        <taxon>Mucoromycetes</taxon>
        <taxon>Mucorales</taxon>
        <taxon>Mucorineae</taxon>
        <taxon>Mucoraceae</taxon>
        <taxon>Mucor</taxon>
    </lineage>
</organism>
<reference evidence="1" key="1">
    <citation type="submission" date="2020-12" db="EMBL/GenBank/DDBJ databases">
        <title>Metabolic potential, ecology and presence of endohyphal bacteria is reflected in genomic diversity of Mucoromycotina.</title>
        <authorList>
            <person name="Muszewska A."/>
            <person name="Okrasinska A."/>
            <person name="Steczkiewicz K."/>
            <person name="Drgas O."/>
            <person name="Orlowska M."/>
            <person name="Perlinska-Lenart U."/>
            <person name="Aleksandrzak-Piekarczyk T."/>
            <person name="Szatraj K."/>
            <person name="Zielenkiewicz U."/>
            <person name="Pilsyk S."/>
            <person name="Malc E."/>
            <person name="Mieczkowski P."/>
            <person name="Kruszewska J.S."/>
            <person name="Biernat P."/>
            <person name="Pawlowska J."/>
        </authorList>
    </citation>
    <scope>NUCLEOTIDE SEQUENCE</scope>
    <source>
        <strain evidence="1">CBS 226.32</strain>
    </source>
</reference>
<proteinExistence type="predicted"/>
<name>A0A8H7QCD8_9FUNG</name>
<evidence type="ECO:0008006" key="3">
    <source>
        <dbReference type="Google" id="ProtNLM"/>
    </source>
</evidence>
<accession>A0A8H7QCD8</accession>
<comment type="caution">
    <text evidence="1">The sequence shown here is derived from an EMBL/GenBank/DDBJ whole genome shotgun (WGS) entry which is preliminary data.</text>
</comment>
<protein>
    <recommendedName>
        <fullName evidence="3">Reverse transcriptase domain-containing protein</fullName>
    </recommendedName>
</protein>
<dbReference type="OrthoDB" id="5514950at2759"/>
<dbReference type="EMBL" id="JAEPRC010002004">
    <property type="protein sequence ID" value="KAG2189520.1"/>
    <property type="molecule type" value="Genomic_DNA"/>
</dbReference>
<keyword evidence="2" id="KW-1185">Reference proteome</keyword>
<evidence type="ECO:0000313" key="1">
    <source>
        <dbReference type="EMBL" id="KAG2189520.1"/>
    </source>
</evidence>
<gene>
    <name evidence="1" type="ORF">INT46_000903</name>
</gene>
<sequence length="145" mass="16328">MEESDYANSTQLAPKINCLLYADDVALIANAETLQSLLSKCKEHSYALGYRWNPQKCVVVDSNPQTMNYLTNPSSLTWQNINKALGTMRQMASIGVNKKGFDKLTSTRSYNQIVRPQLEYGLAISTFNLQNIRGLENCQNQCLLQ</sequence>
<dbReference type="AlphaFoldDB" id="A0A8H7QCD8"/>
<evidence type="ECO:0000313" key="2">
    <source>
        <dbReference type="Proteomes" id="UP000650833"/>
    </source>
</evidence>
<dbReference type="Proteomes" id="UP000650833">
    <property type="component" value="Unassembled WGS sequence"/>
</dbReference>